<gene>
    <name evidence="2" type="ORF">Desaf_3569</name>
</gene>
<dbReference type="KEGG" id="daf:Desaf_3569"/>
<feature type="region of interest" description="Disordered" evidence="1">
    <location>
        <begin position="147"/>
        <end position="172"/>
    </location>
</feature>
<protein>
    <recommendedName>
        <fullName evidence="4">DUF3168 domain-containing protein</fullName>
    </recommendedName>
</protein>
<dbReference type="EMBL" id="CP003221">
    <property type="protein sequence ID" value="EGJ51849.1"/>
    <property type="molecule type" value="Genomic_DNA"/>
</dbReference>
<dbReference type="HOGENOM" id="CLU_1624477_0_0_7"/>
<keyword evidence="3" id="KW-1185">Reference proteome</keyword>
<dbReference type="STRING" id="690850.Desaf_3569"/>
<name>F3YY73_DESAF</name>
<organism evidence="2 3">
    <name type="scientific">Desulfocurvibacter africanus subsp. africanus str. Walvis Bay</name>
    <dbReference type="NCBI Taxonomy" id="690850"/>
    <lineage>
        <taxon>Bacteria</taxon>
        <taxon>Pseudomonadati</taxon>
        <taxon>Thermodesulfobacteriota</taxon>
        <taxon>Desulfovibrionia</taxon>
        <taxon>Desulfovibrionales</taxon>
        <taxon>Desulfovibrionaceae</taxon>
        <taxon>Desulfocurvibacter</taxon>
    </lineage>
</organism>
<evidence type="ECO:0000313" key="3">
    <source>
        <dbReference type="Proteomes" id="UP000007844"/>
    </source>
</evidence>
<evidence type="ECO:0000256" key="1">
    <source>
        <dbReference type="SAM" id="MobiDB-lite"/>
    </source>
</evidence>
<reference evidence="2 3" key="1">
    <citation type="journal article" date="2011" name="J. Bacteriol.">
        <title>Genome sequence of the mercury-methylating and pleomorphic Desulfovibrio africanus Strain Walvis Bay.</title>
        <authorList>
            <person name="Brown S.D."/>
            <person name="Wall J.D."/>
            <person name="Kucken A.M."/>
            <person name="Gilmour C.C."/>
            <person name="Podar M."/>
            <person name="Brandt C.C."/>
            <person name="Teshima H."/>
            <person name="Detter J.C."/>
            <person name="Han C.S."/>
            <person name="Land M.L."/>
            <person name="Lucas S."/>
            <person name="Han J."/>
            <person name="Pennacchio L."/>
            <person name="Nolan M."/>
            <person name="Pitluck S."/>
            <person name="Woyke T."/>
            <person name="Goodwin L."/>
            <person name="Palumbo A.V."/>
            <person name="Elias D.A."/>
        </authorList>
    </citation>
    <scope>NUCLEOTIDE SEQUENCE [LARGE SCALE GENOMIC DNA]</scope>
    <source>
        <strain evidence="2 3">Walvis Bay</strain>
    </source>
</reference>
<feature type="compositionally biased region" description="Low complexity" evidence="1">
    <location>
        <begin position="161"/>
        <end position="172"/>
    </location>
</feature>
<accession>F3YY73</accession>
<dbReference type="eggNOG" id="ENOG5032XTU">
    <property type="taxonomic scope" value="Bacteria"/>
</dbReference>
<evidence type="ECO:0008006" key="4">
    <source>
        <dbReference type="Google" id="ProtNLM"/>
    </source>
</evidence>
<sequence>MIALLMDSLKGLLQERLADVRLPAVNQTVRAAPVVYLGCLPPPSLDAGPAAEAYPFVLLRWSAGQDEEGASLETVRIEVGVYGANAQAGQDVQEVQAYVLNLLARVRLVLRETRRIDGWELTLPMDSLLDEEAACPFGRASIVTTWRTPAPEQPQEEDFYGQDYGQDQQEQG</sequence>
<evidence type="ECO:0000313" key="2">
    <source>
        <dbReference type="EMBL" id="EGJ51849.1"/>
    </source>
</evidence>
<dbReference type="AlphaFoldDB" id="F3YY73"/>
<dbReference type="Proteomes" id="UP000007844">
    <property type="component" value="Chromosome"/>
</dbReference>
<dbReference type="RefSeq" id="WP_014261463.1">
    <property type="nucleotide sequence ID" value="NC_016629.1"/>
</dbReference>
<proteinExistence type="predicted"/>